<keyword evidence="2" id="KW-1185">Reference proteome</keyword>
<dbReference type="EMBL" id="SAVB01000026">
    <property type="protein sequence ID" value="RWR45105.1"/>
    <property type="molecule type" value="Genomic_DNA"/>
</dbReference>
<dbReference type="RefSeq" id="WP_128151590.1">
    <property type="nucleotide sequence ID" value="NZ_SAVB01000026.1"/>
</dbReference>
<reference evidence="1 2" key="1">
    <citation type="submission" date="2019-01" db="EMBL/GenBank/DDBJ databases">
        <title>Sinorhodobacter populi sp. nov. isolated from the symptomatic bark tissue of Populus euramericana canker.</title>
        <authorList>
            <person name="Xu G."/>
        </authorList>
    </citation>
    <scope>NUCLEOTIDE SEQUENCE [LARGE SCALE GENOMIC DNA]</scope>
    <source>
        <strain evidence="1 2">CCTCC AB2012026</strain>
    </source>
</reference>
<dbReference type="AlphaFoldDB" id="A0A443L797"/>
<organism evidence="1 2">
    <name type="scientific">Paenirhodobacter ferrireducens</name>
    <dbReference type="NCBI Taxonomy" id="1215032"/>
    <lineage>
        <taxon>Bacteria</taxon>
        <taxon>Pseudomonadati</taxon>
        <taxon>Pseudomonadota</taxon>
        <taxon>Alphaproteobacteria</taxon>
        <taxon>Rhodobacterales</taxon>
        <taxon>Rhodobacter group</taxon>
        <taxon>Paenirhodobacter</taxon>
    </lineage>
</organism>
<accession>A0A443L797</accession>
<evidence type="ECO:0000313" key="1">
    <source>
        <dbReference type="EMBL" id="RWR45105.1"/>
    </source>
</evidence>
<dbReference type="Proteomes" id="UP000286594">
    <property type="component" value="Unassembled WGS sequence"/>
</dbReference>
<dbReference type="OrthoDB" id="9861238at2"/>
<sequence>MTDQEFPTIHYLPPLDRQPSHLSRKDVVARCLEPGLARETLEPFVKKCAARDFLRPVGIDAADKRAPYLYEIDSVLIAKCLHTLAFASIEVDGPDGIGRAVSLAMKSFAVEDHFPNGVPKGENVNAYFRAFGPSPAAWAILDYRRGVTGWSLHVAVTLDDAGKKRVGAKLWNVQNGFMPNLFGGPKPVIPHAETVLSLDRILPIILGDREGMN</sequence>
<gene>
    <name evidence="1" type="ORF">EOW65_17320</name>
</gene>
<evidence type="ECO:0000313" key="2">
    <source>
        <dbReference type="Proteomes" id="UP000286594"/>
    </source>
</evidence>
<comment type="caution">
    <text evidence="1">The sequence shown here is derived from an EMBL/GenBank/DDBJ whole genome shotgun (WGS) entry which is preliminary data.</text>
</comment>
<proteinExistence type="predicted"/>
<name>A0A443L797_9RHOB</name>
<protein>
    <submittedName>
        <fullName evidence="1">Uncharacterized protein</fullName>
    </submittedName>
</protein>